<dbReference type="Pfam" id="PF00733">
    <property type="entry name" value="Asn_synthase"/>
    <property type="match status" value="1"/>
</dbReference>
<feature type="binding site" evidence="9">
    <location>
        <position position="290"/>
    </location>
    <ligand>
        <name>ATP</name>
        <dbReference type="ChEBI" id="CHEBI:30616"/>
    </ligand>
</feature>
<keyword evidence="4 9" id="KW-0547">Nucleotide-binding</keyword>
<proteinExistence type="inferred from homology"/>
<dbReference type="OrthoDB" id="9763290at2"/>
<dbReference type="PROSITE" id="PS51278">
    <property type="entry name" value="GATASE_TYPE_2"/>
    <property type="match status" value="1"/>
</dbReference>
<evidence type="ECO:0000256" key="9">
    <source>
        <dbReference type="PIRSR" id="PIRSR001589-2"/>
    </source>
</evidence>
<evidence type="ECO:0000313" key="13">
    <source>
        <dbReference type="Proteomes" id="UP000294599"/>
    </source>
</evidence>
<dbReference type="Gene3D" id="3.60.20.10">
    <property type="entry name" value="Glutamine Phosphoribosylpyrophosphate, subunit 1, domain 1"/>
    <property type="match status" value="1"/>
</dbReference>
<gene>
    <name evidence="12" type="ORF">EDC25_10978</name>
</gene>
<dbReference type="PIRSF" id="PIRSF001589">
    <property type="entry name" value="Asn_synthetase_glu-h"/>
    <property type="match status" value="1"/>
</dbReference>
<evidence type="ECO:0000256" key="10">
    <source>
        <dbReference type="PIRSR" id="PIRSR001589-3"/>
    </source>
</evidence>
<dbReference type="CDD" id="cd00712">
    <property type="entry name" value="AsnB"/>
    <property type="match status" value="1"/>
</dbReference>
<dbReference type="Gene3D" id="3.40.50.620">
    <property type="entry name" value="HUPs"/>
    <property type="match status" value="1"/>
</dbReference>
<evidence type="ECO:0000256" key="4">
    <source>
        <dbReference type="ARBA" id="ARBA00022741"/>
    </source>
</evidence>
<feature type="active site" description="For GATase activity" evidence="8">
    <location>
        <position position="2"/>
    </location>
</feature>
<evidence type="ECO:0000259" key="11">
    <source>
        <dbReference type="PROSITE" id="PS51278"/>
    </source>
</evidence>
<dbReference type="InterPro" id="IPR051786">
    <property type="entry name" value="ASN_synthetase/amidase"/>
</dbReference>
<feature type="site" description="Important for beta-aspartyl-AMP intermediate formation" evidence="10">
    <location>
        <position position="365"/>
    </location>
</feature>
<protein>
    <recommendedName>
        <fullName evidence="3">asparagine synthase (glutamine-hydrolyzing)</fullName>
        <ecNumber evidence="3">6.3.5.4</ecNumber>
    </recommendedName>
</protein>
<dbReference type="SUPFAM" id="SSF56235">
    <property type="entry name" value="N-terminal nucleophile aminohydrolases (Ntn hydrolases)"/>
    <property type="match status" value="1"/>
</dbReference>
<dbReference type="RefSeq" id="WP_132577405.1">
    <property type="nucleotide sequence ID" value="NZ_JBHLWF010000086.1"/>
</dbReference>
<dbReference type="PANTHER" id="PTHR43284:SF1">
    <property type="entry name" value="ASPARAGINE SYNTHETASE"/>
    <property type="match status" value="1"/>
</dbReference>
<dbReference type="SUPFAM" id="SSF52402">
    <property type="entry name" value="Adenine nucleotide alpha hydrolases-like"/>
    <property type="match status" value="1"/>
</dbReference>
<sequence>MCGIAGFVGRGDRALIERMTSRLAHRGPDAQAVAIDGAQGVHLGHRRLSILDVQGGAQPMSDGDLTIVFNGEIYNFQALREELERGGAVFRSDHSDTEVVLHGYRAWGDALPERLNGMWAFVIHDRRARTLFCSRDRFGKKPFYYRHAPGLFAFASELSALRAHPDVPSSLDRVALRKYFAYGFVPAPLTLVEGVRKLPGGCSLRLDLASGRLSEHCYWRYRVEPDAALASRPTAALVEELAGLIDRSVARRLVADVPVGLFLSGGVDSSTIAAVALRQAGRERLRTYSIGFDEASFDESASARAVAAHIGADHQLRRLSVEEARARLPALLAGIDEPIADSSILPTWLLCGFAREQVTVALGGDGADELFAGYDPFKALRYARWYSRMVPRPVHRAICTLASRMPVSHRYMSFDFRLKRLLRGIDRKPALRLPVWLAPASEMDLAELFADPVPLDEVYSEAIEAWENCPSDDDVDRASSFFVDLYLQDDILVKVDRASMLHSLEVRAPFLDIELVDFARRLPSSLKLRGGQTKWLLKEVAATLLPHDIVHRRKQGFALPVGRWLAEGRIGESLEVPAPRADVWTRRLAEHRAGSADHRLYLWSEIMLSGSRALEGLRPAQAVQ</sequence>
<dbReference type="PANTHER" id="PTHR43284">
    <property type="entry name" value="ASPARAGINE SYNTHETASE (GLUTAMINE-HYDROLYZING)"/>
    <property type="match status" value="1"/>
</dbReference>
<dbReference type="EMBL" id="SMAF01000009">
    <property type="protein sequence ID" value="TCS98225.1"/>
    <property type="molecule type" value="Genomic_DNA"/>
</dbReference>
<dbReference type="GO" id="GO:0006529">
    <property type="term" value="P:asparagine biosynthetic process"/>
    <property type="evidence" value="ECO:0007669"/>
    <property type="project" value="UniProtKB-KW"/>
</dbReference>
<comment type="caution">
    <text evidence="12">The sequence shown here is derived from an EMBL/GenBank/DDBJ whole genome shotgun (WGS) entry which is preliminary data.</text>
</comment>
<comment type="similarity">
    <text evidence="2">Belongs to the asparagine synthetase family.</text>
</comment>
<accession>A0A4R3LFI2</accession>
<name>A0A4R3LFI2_9GAMM</name>
<dbReference type="NCBIfam" id="TIGR01536">
    <property type="entry name" value="asn_synth_AEB"/>
    <property type="match status" value="1"/>
</dbReference>
<dbReference type="Pfam" id="PF13537">
    <property type="entry name" value="GATase_7"/>
    <property type="match status" value="1"/>
</dbReference>
<evidence type="ECO:0000256" key="8">
    <source>
        <dbReference type="PIRSR" id="PIRSR001589-1"/>
    </source>
</evidence>
<dbReference type="InterPro" id="IPR029055">
    <property type="entry name" value="Ntn_hydrolases_N"/>
</dbReference>
<comment type="pathway">
    <text evidence="1">Amino-acid biosynthesis; L-asparagine biosynthesis; L-asparagine from L-aspartate (L-Gln route): step 1/1.</text>
</comment>
<dbReference type="GO" id="GO:0004066">
    <property type="term" value="F:asparagine synthase (glutamine-hydrolyzing) activity"/>
    <property type="evidence" value="ECO:0007669"/>
    <property type="project" value="UniProtKB-EC"/>
</dbReference>
<feature type="binding site" evidence="9">
    <location>
        <position position="96"/>
    </location>
    <ligand>
        <name>L-glutamine</name>
        <dbReference type="ChEBI" id="CHEBI:58359"/>
    </ligand>
</feature>
<dbReference type="InterPro" id="IPR033738">
    <property type="entry name" value="AsnB_N"/>
</dbReference>
<evidence type="ECO:0000256" key="6">
    <source>
        <dbReference type="ARBA" id="ARBA00022962"/>
    </source>
</evidence>
<feature type="domain" description="Glutamine amidotransferase type-2" evidence="11">
    <location>
        <begin position="2"/>
        <end position="209"/>
    </location>
</feature>
<evidence type="ECO:0000313" key="12">
    <source>
        <dbReference type="EMBL" id="TCS98225.1"/>
    </source>
</evidence>
<keyword evidence="13" id="KW-1185">Reference proteome</keyword>
<evidence type="ECO:0000256" key="7">
    <source>
        <dbReference type="ARBA" id="ARBA00048741"/>
    </source>
</evidence>
<evidence type="ECO:0000256" key="2">
    <source>
        <dbReference type="ARBA" id="ARBA00005752"/>
    </source>
</evidence>
<evidence type="ECO:0000256" key="3">
    <source>
        <dbReference type="ARBA" id="ARBA00012737"/>
    </source>
</evidence>
<dbReference type="InterPro" id="IPR006426">
    <property type="entry name" value="Asn_synth_AEB"/>
</dbReference>
<reference evidence="12 13" key="1">
    <citation type="submission" date="2019-03" db="EMBL/GenBank/DDBJ databases">
        <title>Genomic Encyclopedia of Type Strains, Phase IV (KMG-IV): sequencing the most valuable type-strain genomes for metagenomic binning, comparative biology and taxonomic classification.</title>
        <authorList>
            <person name="Goeker M."/>
        </authorList>
    </citation>
    <scope>NUCLEOTIDE SEQUENCE [LARGE SCALE GENOMIC DNA]</scope>
    <source>
        <strain evidence="12 13">DSM 21944</strain>
    </source>
</reference>
<dbReference type="InterPro" id="IPR014729">
    <property type="entry name" value="Rossmann-like_a/b/a_fold"/>
</dbReference>
<keyword evidence="6 8" id="KW-0315">Glutamine amidotransferase</keyword>
<dbReference type="AlphaFoldDB" id="A0A4R3LFI2"/>
<keyword evidence="8" id="KW-0061">Asparagine biosynthesis</keyword>
<evidence type="ECO:0000256" key="5">
    <source>
        <dbReference type="ARBA" id="ARBA00022840"/>
    </source>
</evidence>
<dbReference type="GO" id="GO:0005524">
    <property type="term" value="F:ATP binding"/>
    <property type="evidence" value="ECO:0007669"/>
    <property type="project" value="UniProtKB-KW"/>
</dbReference>
<comment type="catalytic activity">
    <reaction evidence="7">
        <text>L-aspartate + L-glutamine + ATP + H2O = L-asparagine + L-glutamate + AMP + diphosphate + H(+)</text>
        <dbReference type="Rhea" id="RHEA:12228"/>
        <dbReference type="ChEBI" id="CHEBI:15377"/>
        <dbReference type="ChEBI" id="CHEBI:15378"/>
        <dbReference type="ChEBI" id="CHEBI:29985"/>
        <dbReference type="ChEBI" id="CHEBI:29991"/>
        <dbReference type="ChEBI" id="CHEBI:30616"/>
        <dbReference type="ChEBI" id="CHEBI:33019"/>
        <dbReference type="ChEBI" id="CHEBI:58048"/>
        <dbReference type="ChEBI" id="CHEBI:58359"/>
        <dbReference type="ChEBI" id="CHEBI:456215"/>
        <dbReference type="EC" id="6.3.5.4"/>
    </reaction>
</comment>
<dbReference type="Proteomes" id="UP000294599">
    <property type="component" value="Unassembled WGS sequence"/>
</dbReference>
<keyword evidence="8" id="KW-0028">Amino-acid biosynthesis</keyword>
<organism evidence="12 13">
    <name type="scientific">Pseudofulvimonas gallinarii</name>
    <dbReference type="NCBI Taxonomy" id="634155"/>
    <lineage>
        <taxon>Bacteria</taxon>
        <taxon>Pseudomonadati</taxon>
        <taxon>Pseudomonadota</taxon>
        <taxon>Gammaproteobacteria</taxon>
        <taxon>Lysobacterales</taxon>
        <taxon>Rhodanobacteraceae</taxon>
        <taxon>Pseudofulvimonas</taxon>
    </lineage>
</organism>
<dbReference type="GO" id="GO:0005829">
    <property type="term" value="C:cytosol"/>
    <property type="evidence" value="ECO:0007669"/>
    <property type="project" value="TreeGrafter"/>
</dbReference>
<evidence type="ECO:0000256" key="1">
    <source>
        <dbReference type="ARBA" id="ARBA00005187"/>
    </source>
</evidence>
<dbReference type="InterPro" id="IPR017932">
    <property type="entry name" value="GATase_2_dom"/>
</dbReference>
<keyword evidence="5 9" id="KW-0067">ATP-binding</keyword>
<dbReference type="EC" id="6.3.5.4" evidence="3"/>
<dbReference type="CDD" id="cd01991">
    <property type="entry name" value="Asn_synthase_B_C"/>
    <property type="match status" value="1"/>
</dbReference>
<dbReference type="InterPro" id="IPR001962">
    <property type="entry name" value="Asn_synthase"/>
</dbReference>